<dbReference type="VEuPathDB" id="VectorBase:AATE016441"/>
<accession>A0A182JE93</accession>
<evidence type="ECO:0000256" key="1">
    <source>
        <dbReference type="SAM" id="MobiDB-lite"/>
    </source>
</evidence>
<evidence type="ECO:0000313" key="2">
    <source>
        <dbReference type="EnsemblMetazoa" id="AATE016441-PA.1"/>
    </source>
</evidence>
<organism evidence="2">
    <name type="scientific">Anopheles atroparvus</name>
    <name type="common">European mosquito</name>
    <dbReference type="NCBI Taxonomy" id="41427"/>
    <lineage>
        <taxon>Eukaryota</taxon>
        <taxon>Metazoa</taxon>
        <taxon>Ecdysozoa</taxon>
        <taxon>Arthropoda</taxon>
        <taxon>Hexapoda</taxon>
        <taxon>Insecta</taxon>
        <taxon>Pterygota</taxon>
        <taxon>Neoptera</taxon>
        <taxon>Endopterygota</taxon>
        <taxon>Diptera</taxon>
        <taxon>Nematocera</taxon>
        <taxon>Culicoidea</taxon>
        <taxon>Culicidae</taxon>
        <taxon>Anophelinae</taxon>
        <taxon>Anopheles</taxon>
    </lineage>
</organism>
<proteinExistence type="predicted"/>
<feature type="region of interest" description="Disordered" evidence="1">
    <location>
        <begin position="76"/>
        <end position="120"/>
    </location>
</feature>
<dbReference type="EnsemblMetazoa" id="AATE016441-RA">
    <property type="protein sequence ID" value="AATE016441-PA.1"/>
    <property type="gene ID" value="AATE016441"/>
</dbReference>
<protein>
    <submittedName>
        <fullName evidence="2">Uncharacterized protein</fullName>
    </submittedName>
</protein>
<reference evidence="2" key="1">
    <citation type="submission" date="2022-08" db="UniProtKB">
        <authorList>
            <consortium name="EnsemblMetazoa"/>
        </authorList>
    </citation>
    <scope>IDENTIFICATION</scope>
    <source>
        <strain evidence="2">EBRO</strain>
    </source>
</reference>
<name>A0A182JE93_ANOAO</name>
<dbReference type="AlphaFoldDB" id="A0A182JE93"/>
<feature type="region of interest" description="Disordered" evidence="1">
    <location>
        <begin position="160"/>
        <end position="187"/>
    </location>
</feature>
<sequence length="269" mass="29925">MYWNRSFTSPGASMFSYSFALNSFSSTSFLPGSFSSSDTLPLLSHEHQRADENFLLQREALVEIVAEHLGPAVDLVQHGQNLPDADRRGRRPARYEQRSPDVPRGGRHLGREQRQCGIGETADRIGGFQAGLEDRHNLGLGVGKELDQVRLQLTAGVQPRQQSIGEVERIGNTDEDEARGGSRGPLEDRVEDGLLAAGQLVDLVQHEHHGFVLSLEHPLGCVVQVGKVDRHRVVDLQQCVRAGLDLVFQIRDRFLVLARGRQLIFQLNK</sequence>